<dbReference type="PATRIC" id="fig|33051.3.peg.3125"/>
<protein>
    <submittedName>
        <fullName evidence="1">Uncharacterized protein</fullName>
    </submittedName>
</protein>
<dbReference type="RefSeq" id="WP_058733455.1">
    <property type="nucleotide sequence ID" value="NZ_LDTD01000063.1"/>
</dbReference>
<accession>A0A147HXM6</accession>
<dbReference type="Proteomes" id="UP000072867">
    <property type="component" value="Unassembled WGS sequence"/>
</dbReference>
<sequence>MFNQRSGTFVAPFVNGGDVATASAMIERFGGSAGDEAAIRAGRSRDIGNHIHFCRWRQIERLIDLLQLEEVFGTVH</sequence>
<reference evidence="1 2" key="1">
    <citation type="journal article" date="2016" name="Front. Microbiol.">
        <title>Genomic Resource of Rice Seed Associated Bacteria.</title>
        <authorList>
            <person name="Midha S."/>
            <person name="Bansal K."/>
            <person name="Sharma S."/>
            <person name="Kumar N."/>
            <person name="Patil P.P."/>
            <person name="Chaudhry V."/>
            <person name="Patil P.B."/>
        </authorList>
    </citation>
    <scope>NUCLEOTIDE SEQUENCE [LARGE SCALE GENOMIC DNA]</scope>
    <source>
        <strain evidence="1 2">NS319</strain>
    </source>
</reference>
<dbReference type="AlphaFoldDB" id="A0A147HXM6"/>
<proteinExistence type="predicted"/>
<evidence type="ECO:0000313" key="1">
    <source>
        <dbReference type="EMBL" id="KTT69686.1"/>
    </source>
</evidence>
<name>A0A147HXM6_9SPHN</name>
<organism evidence="1 2">
    <name type="scientific">Sphingomonas sanguinis</name>
    <dbReference type="NCBI Taxonomy" id="33051"/>
    <lineage>
        <taxon>Bacteria</taxon>
        <taxon>Pseudomonadati</taxon>
        <taxon>Pseudomonadota</taxon>
        <taxon>Alphaproteobacteria</taxon>
        <taxon>Sphingomonadales</taxon>
        <taxon>Sphingomonadaceae</taxon>
        <taxon>Sphingomonas</taxon>
    </lineage>
</organism>
<gene>
    <name evidence="1" type="ORF">NS319_09785</name>
</gene>
<comment type="caution">
    <text evidence="1">The sequence shown here is derived from an EMBL/GenBank/DDBJ whole genome shotgun (WGS) entry which is preliminary data.</text>
</comment>
<evidence type="ECO:0000313" key="2">
    <source>
        <dbReference type="Proteomes" id="UP000072867"/>
    </source>
</evidence>
<dbReference type="STRING" id="33051.SB4_02185"/>
<dbReference type="EMBL" id="LDTD01000063">
    <property type="protein sequence ID" value="KTT69686.1"/>
    <property type="molecule type" value="Genomic_DNA"/>
</dbReference>